<feature type="domain" description="Serine/threonine specific protein phosphatases" evidence="1">
    <location>
        <begin position="71"/>
        <end position="76"/>
    </location>
</feature>
<dbReference type="GO" id="GO:0008803">
    <property type="term" value="F:bis(5'-nucleosyl)-tetraphosphatase (symmetrical) activity"/>
    <property type="evidence" value="ECO:0007669"/>
    <property type="project" value="TreeGrafter"/>
</dbReference>
<evidence type="ECO:0000259" key="1">
    <source>
        <dbReference type="PROSITE" id="PS00125"/>
    </source>
</evidence>
<dbReference type="InterPro" id="IPR006186">
    <property type="entry name" value="Ser/Thr-sp_prot-phosphatase"/>
</dbReference>
<dbReference type="Gene3D" id="3.60.21.10">
    <property type="match status" value="1"/>
</dbReference>
<dbReference type="GO" id="GO:0016791">
    <property type="term" value="F:phosphatase activity"/>
    <property type="evidence" value="ECO:0007669"/>
    <property type="project" value="TreeGrafter"/>
</dbReference>
<dbReference type="PROSITE" id="PS00125">
    <property type="entry name" value="SER_THR_PHOSPHATASE"/>
    <property type="match status" value="1"/>
</dbReference>
<dbReference type="PANTHER" id="PTHR42850:SF4">
    <property type="entry name" value="ZINC-DEPENDENT ENDOPOLYPHOSPHATASE"/>
    <property type="match status" value="1"/>
</dbReference>
<evidence type="ECO:0000313" key="3">
    <source>
        <dbReference type="Proteomes" id="UP000240653"/>
    </source>
</evidence>
<proteinExistence type="predicted"/>
<dbReference type="Proteomes" id="UP000240653">
    <property type="component" value="Unassembled WGS sequence"/>
</dbReference>
<dbReference type="EMBL" id="PXYL01000006">
    <property type="protein sequence ID" value="PSJ60417.1"/>
    <property type="molecule type" value="Genomic_DNA"/>
</dbReference>
<dbReference type="PANTHER" id="PTHR42850">
    <property type="entry name" value="METALLOPHOSPHOESTERASE"/>
    <property type="match status" value="1"/>
</dbReference>
<organism evidence="2 3">
    <name type="scientific">Pseudaminobacter soli</name>
    <name type="common">ex Li et al. 2025</name>
    <dbReference type="NCBI Taxonomy" id="1295366"/>
    <lineage>
        <taxon>Bacteria</taxon>
        <taxon>Pseudomonadati</taxon>
        <taxon>Pseudomonadota</taxon>
        <taxon>Alphaproteobacteria</taxon>
        <taxon>Hyphomicrobiales</taxon>
        <taxon>Phyllobacteriaceae</taxon>
        <taxon>Pseudaminobacter</taxon>
    </lineage>
</organism>
<dbReference type="GO" id="GO:0005737">
    <property type="term" value="C:cytoplasm"/>
    <property type="evidence" value="ECO:0007669"/>
    <property type="project" value="TreeGrafter"/>
</dbReference>
<dbReference type="GO" id="GO:0110154">
    <property type="term" value="P:RNA decapping"/>
    <property type="evidence" value="ECO:0007669"/>
    <property type="project" value="TreeGrafter"/>
</dbReference>
<dbReference type="InterPro" id="IPR050126">
    <property type="entry name" value="Ap4A_hydrolase"/>
</dbReference>
<dbReference type="SUPFAM" id="SSF56300">
    <property type="entry name" value="Metallo-dependent phosphatases"/>
    <property type="match status" value="1"/>
</dbReference>
<dbReference type="OrthoDB" id="9807890at2"/>
<reference evidence="2 3" key="1">
    <citation type="submission" date="2018-03" db="EMBL/GenBank/DDBJ databases">
        <title>The draft genome of Mesorhizobium soli JCM 19897.</title>
        <authorList>
            <person name="Li L."/>
            <person name="Liu L."/>
            <person name="Liang L."/>
            <person name="Wang T."/>
            <person name="Zhang X."/>
        </authorList>
    </citation>
    <scope>NUCLEOTIDE SEQUENCE [LARGE SCALE GENOMIC DNA]</scope>
    <source>
        <strain evidence="2 3">JCM 19897</strain>
    </source>
</reference>
<dbReference type="AlphaFoldDB" id="A0A2P7SD55"/>
<accession>A0A2P7SD55</accession>
<dbReference type="InterPro" id="IPR029052">
    <property type="entry name" value="Metallo-depent_PP-like"/>
</dbReference>
<dbReference type="Pfam" id="PF00149">
    <property type="entry name" value="Metallophos"/>
    <property type="match status" value="1"/>
</dbReference>
<gene>
    <name evidence="2" type="ORF">C7I85_14865</name>
</gene>
<protein>
    <recommendedName>
        <fullName evidence="1">Serine/threonine specific protein phosphatases domain-containing protein</fullName>
    </recommendedName>
</protein>
<keyword evidence="3" id="KW-1185">Reference proteome</keyword>
<dbReference type="RefSeq" id="WP_106724748.1">
    <property type="nucleotide sequence ID" value="NZ_PXYL01000006.1"/>
</dbReference>
<sequence>MIEELDTFAIGDVHGRADLLGALIEAILLRRRPSRCRIIFLGDIIDRGPDSRGAMNLVEAELKREPQSKLIRGNHEEMMLRLFDIGHEKSASWHHNGGLATALSYGFEDADYLDIDGLYRFKPEFAERFANKYSSHLELLRASVPYVETSRFVLVHAGIVPNMPLQEQDPYVMRWKSAPIVNFSGELEKIVVHGHVITESRMPEVYPHRVAVDTGAYATGRLTAVRLSPNPSGLAFLSAVSTDSGDIRIEEVEPILRS</sequence>
<name>A0A2P7SD55_9HYPH</name>
<evidence type="ECO:0000313" key="2">
    <source>
        <dbReference type="EMBL" id="PSJ60417.1"/>
    </source>
</evidence>
<dbReference type="InterPro" id="IPR004843">
    <property type="entry name" value="Calcineurin-like_PHP"/>
</dbReference>
<comment type="caution">
    <text evidence="2">The sequence shown here is derived from an EMBL/GenBank/DDBJ whole genome shotgun (WGS) entry which is preliminary data.</text>
</comment>